<dbReference type="EMBL" id="UINC01070811">
    <property type="protein sequence ID" value="SVC05246.1"/>
    <property type="molecule type" value="Genomic_DNA"/>
</dbReference>
<reference evidence="7" key="1">
    <citation type="submission" date="2018-05" db="EMBL/GenBank/DDBJ databases">
        <authorList>
            <person name="Lanie J.A."/>
            <person name="Ng W.-L."/>
            <person name="Kazmierczak K.M."/>
            <person name="Andrzejewski T.M."/>
            <person name="Davidsen T.M."/>
            <person name="Wayne K.J."/>
            <person name="Tettelin H."/>
            <person name="Glass J.I."/>
            <person name="Rusch D."/>
            <person name="Podicherti R."/>
            <person name="Tsui H.-C.T."/>
            <person name="Winkler M.E."/>
        </authorList>
    </citation>
    <scope>NUCLEOTIDE SEQUENCE</scope>
</reference>
<dbReference type="SUPFAM" id="SSF102114">
    <property type="entry name" value="Radical SAM enzymes"/>
    <property type="match status" value="1"/>
</dbReference>
<keyword evidence="5" id="KW-0411">Iron-sulfur</keyword>
<dbReference type="GO" id="GO:0031419">
    <property type="term" value="F:cobalamin binding"/>
    <property type="evidence" value="ECO:0007669"/>
    <property type="project" value="InterPro"/>
</dbReference>
<dbReference type="Pfam" id="PF02310">
    <property type="entry name" value="B12-binding"/>
    <property type="match status" value="1"/>
</dbReference>
<sequence length="296" mass="34176">MRVLFLYPNARGMNMLPTAIAIFSSLLKQEGHECRVFDTTYWELPEEGLFNNDEFKEKHLHVRPNQKSPIDVRLKTTDVFKEFVEEVEKFDPHLIAMSSTEDMFPLGIKLLSKIPKKNKPTVIVGGMLATFAPDLVISYDEIDMLCVGDGENLLINLCEKLEKGQDYSNVMGLWVKKNGTITRNPMDTAFSIDDVPIPDVGLFEEARYYKPLDGKSYRTFPIETHRGCPYKCSYCNSPSKEKIYKDAGEVYFRLKNIDGVRRELLHYKENFGAEYFYFWADTFLALSDQYLEEFAG</sequence>
<comment type="cofactor">
    <cofactor evidence="1">
        <name>[4Fe-4S] cluster</name>
        <dbReference type="ChEBI" id="CHEBI:49883"/>
    </cofactor>
</comment>
<evidence type="ECO:0000259" key="6">
    <source>
        <dbReference type="PROSITE" id="PS51332"/>
    </source>
</evidence>
<dbReference type="SFLD" id="SFLDS00029">
    <property type="entry name" value="Radical_SAM"/>
    <property type="match status" value="1"/>
</dbReference>
<dbReference type="GO" id="GO:0046872">
    <property type="term" value="F:metal ion binding"/>
    <property type="evidence" value="ECO:0007669"/>
    <property type="project" value="UniProtKB-KW"/>
</dbReference>
<keyword evidence="4" id="KW-0408">Iron</keyword>
<evidence type="ECO:0000256" key="5">
    <source>
        <dbReference type="ARBA" id="ARBA00023014"/>
    </source>
</evidence>
<dbReference type="PANTHER" id="PTHR43409">
    <property type="entry name" value="ANAEROBIC MAGNESIUM-PROTOPORPHYRIN IX MONOMETHYL ESTER CYCLASE-RELATED"/>
    <property type="match status" value="1"/>
</dbReference>
<dbReference type="PROSITE" id="PS51332">
    <property type="entry name" value="B12_BINDING"/>
    <property type="match status" value="1"/>
</dbReference>
<dbReference type="GO" id="GO:0003824">
    <property type="term" value="F:catalytic activity"/>
    <property type="evidence" value="ECO:0007669"/>
    <property type="project" value="InterPro"/>
</dbReference>
<proteinExistence type="predicted"/>
<protein>
    <recommendedName>
        <fullName evidence="6">B12-binding domain-containing protein</fullName>
    </recommendedName>
</protein>
<dbReference type="InterPro" id="IPR006158">
    <property type="entry name" value="Cobalamin-bd"/>
</dbReference>
<name>A0A382J018_9ZZZZ</name>
<accession>A0A382J018</accession>
<evidence type="ECO:0000256" key="1">
    <source>
        <dbReference type="ARBA" id="ARBA00001966"/>
    </source>
</evidence>
<dbReference type="Gene3D" id="3.40.50.280">
    <property type="entry name" value="Cobalamin-binding domain"/>
    <property type="match status" value="1"/>
</dbReference>
<evidence type="ECO:0000256" key="2">
    <source>
        <dbReference type="ARBA" id="ARBA00022691"/>
    </source>
</evidence>
<keyword evidence="2" id="KW-0949">S-adenosyl-L-methionine</keyword>
<feature type="non-terminal residue" evidence="7">
    <location>
        <position position="296"/>
    </location>
</feature>
<keyword evidence="3" id="KW-0479">Metal-binding</keyword>
<feature type="domain" description="B12-binding" evidence="6">
    <location>
        <begin position="1"/>
        <end position="168"/>
    </location>
</feature>
<dbReference type="SFLD" id="SFLDG01082">
    <property type="entry name" value="B12-binding_domain_containing"/>
    <property type="match status" value="1"/>
</dbReference>
<evidence type="ECO:0000313" key="7">
    <source>
        <dbReference type="EMBL" id="SVC05246.1"/>
    </source>
</evidence>
<dbReference type="InterPro" id="IPR051198">
    <property type="entry name" value="BchE-like"/>
</dbReference>
<evidence type="ECO:0000256" key="4">
    <source>
        <dbReference type="ARBA" id="ARBA00023004"/>
    </source>
</evidence>
<dbReference type="GO" id="GO:0051536">
    <property type="term" value="F:iron-sulfur cluster binding"/>
    <property type="evidence" value="ECO:0007669"/>
    <property type="project" value="UniProtKB-KW"/>
</dbReference>
<dbReference type="AlphaFoldDB" id="A0A382J018"/>
<organism evidence="7">
    <name type="scientific">marine metagenome</name>
    <dbReference type="NCBI Taxonomy" id="408172"/>
    <lineage>
        <taxon>unclassified sequences</taxon>
        <taxon>metagenomes</taxon>
        <taxon>ecological metagenomes</taxon>
    </lineage>
</organism>
<evidence type="ECO:0000256" key="3">
    <source>
        <dbReference type="ARBA" id="ARBA00022723"/>
    </source>
</evidence>
<dbReference type="InterPro" id="IPR007197">
    <property type="entry name" value="rSAM"/>
</dbReference>
<gene>
    <name evidence="7" type="ORF">METZ01_LOCUS258100</name>
</gene>
<dbReference type="InterPro" id="IPR058240">
    <property type="entry name" value="rSAM_sf"/>
</dbReference>